<evidence type="ECO:0000256" key="4">
    <source>
        <dbReference type="ARBA" id="ARBA00022801"/>
    </source>
</evidence>
<dbReference type="NCBIfam" id="TIGR00072">
    <property type="entry name" value="hydrog_prot"/>
    <property type="match status" value="1"/>
</dbReference>
<evidence type="ECO:0000256" key="3">
    <source>
        <dbReference type="ARBA" id="ARBA00022750"/>
    </source>
</evidence>
<keyword evidence="3" id="KW-0064">Aspartyl protease</keyword>
<dbReference type="SUPFAM" id="SSF53163">
    <property type="entry name" value="HybD-like"/>
    <property type="match status" value="2"/>
</dbReference>
<gene>
    <name evidence="5" type="ORF">JOF33_000381</name>
</gene>
<dbReference type="InterPro" id="IPR000671">
    <property type="entry name" value="Peptidase_A31"/>
</dbReference>
<dbReference type="InterPro" id="IPR023430">
    <property type="entry name" value="Pept_HybD-like_dom_sf"/>
</dbReference>
<evidence type="ECO:0000256" key="1">
    <source>
        <dbReference type="ARBA" id="ARBA00006814"/>
    </source>
</evidence>
<name>A0ABS4U4W0_9CORY</name>
<dbReference type="RefSeq" id="WP_246580140.1">
    <property type="nucleotide sequence ID" value="NZ_CP047357.1"/>
</dbReference>
<dbReference type="EC" id="3.4.23.-" evidence="5"/>
<accession>A0ABS4U4W0</accession>
<dbReference type="PANTHER" id="PTHR30302">
    <property type="entry name" value="HYDROGENASE 1 MATURATION PROTEASE"/>
    <property type="match status" value="1"/>
</dbReference>
<keyword evidence="2 5" id="KW-0645">Protease</keyword>
<sequence length="224" mass="22264">MTGPADPADPAGPAITVLGVGNAVMGDDAAGLEILRLLKARFAGRGDDADHTGDVRDADGAHSVDVDALVPLTSASSTPSTPSHVTTATATATDIAAGPDGRIGDVAFVEGGTSGLELVGVVGEARKLLVLDGLTGPGDPGDVVVLEGDQVPRLLNSKLSPHQVGLLDLLATARLLGREPELVGVVGVVCASAELEVRLTPEVAAGVPAAVAAAEDVLARWAAD</sequence>
<dbReference type="PANTHER" id="PTHR30302:SF1">
    <property type="entry name" value="HYDROGENASE 2 MATURATION PROTEASE"/>
    <property type="match status" value="1"/>
</dbReference>
<evidence type="ECO:0000313" key="5">
    <source>
        <dbReference type="EMBL" id="MBP2331682.1"/>
    </source>
</evidence>
<dbReference type="GO" id="GO:0008233">
    <property type="term" value="F:peptidase activity"/>
    <property type="evidence" value="ECO:0007669"/>
    <property type="project" value="UniProtKB-KW"/>
</dbReference>
<reference evidence="5 6" key="1">
    <citation type="submission" date="2021-03" db="EMBL/GenBank/DDBJ databases">
        <title>Sequencing the genomes of 1000 actinobacteria strains.</title>
        <authorList>
            <person name="Klenk H.-P."/>
        </authorList>
    </citation>
    <scope>NUCLEOTIDE SEQUENCE [LARGE SCALE GENOMIC DNA]</scope>
    <source>
        <strain evidence="5 6">DSM 44506</strain>
    </source>
</reference>
<comment type="similarity">
    <text evidence="1">Belongs to the peptidase A31 family.</text>
</comment>
<dbReference type="GO" id="GO:0006508">
    <property type="term" value="P:proteolysis"/>
    <property type="evidence" value="ECO:0007669"/>
    <property type="project" value="UniProtKB-KW"/>
</dbReference>
<evidence type="ECO:0000256" key="2">
    <source>
        <dbReference type="ARBA" id="ARBA00022670"/>
    </source>
</evidence>
<protein>
    <submittedName>
        <fullName evidence="5">Hydrogenase maturation protease</fullName>
        <ecNumber evidence="5">3.4.23.-</ecNumber>
    </submittedName>
</protein>
<keyword evidence="6" id="KW-1185">Reference proteome</keyword>
<dbReference type="EMBL" id="JAGINY010000001">
    <property type="protein sequence ID" value="MBP2331682.1"/>
    <property type="molecule type" value="Genomic_DNA"/>
</dbReference>
<organism evidence="5 6">
    <name type="scientific">Corynebacterium freneyi</name>
    <dbReference type="NCBI Taxonomy" id="134034"/>
    <lineage>
        <taxon>Bacteria</taxon>
        <taxon>Bacillati</taxon>
        <taxon>Actinomycetota</taxon>
        <taxon>Actinomycetes</taxon>
        <taxon>Mycobacteriales</taxon>
        <taxon>Corynebacteriaceae</taxon>
        <taxon>Corynebacterium</taxon>
    </lineage>
</organism>
<keyword evidence="4 5" id="KW-0378">Hydrolase</keyword>
<comment type="caution">
    <text evidence="5">The sequence shown here is derived from an EMBL/GenBank/DDBJ whole genome shotgun (WGS) entry which is preliminary data.</text>
</comment>
<evidence type="ECO:0000313" key="6">
    <source>
        <dbReference type="Proteomes" id="UP001519305"/>
    </source>
</evidence>
<dbReference type="Gene3D" id="3.40.50.1450">
    <property type="entry name" value="HybD-like"/>
    <property type="match status" value="1"/>
</dbReference>
<dbReference type="Proteomes" id="UP001519305">
    <property type="component" value="Unassembled WGS sequence"/>
</dbReference>
<proteinExistence type="inferred from homology"/>
<dbReference type="Pfam" id="PF01750">
    <property type="entry name" value="HycI"/>
    <property type="match status" value="1"/>
</dbReference>